<protein>
    <submittedName>
        <fullName evidence="2">Transcriptional regulator sugar kinase</fullName>
    </submittedName>
</protein>
<sequence>MSLYEKKTLNFFWMVDMKPIITIDVGGTTIKHALFNKSNQTLTNKGVVDTPKNLATFYAVIEKIVKKYDRTKIAGVALSIPGAVNQQTGIIGGISALPYIHNFPIKAALEKRLNLPVSMENDANCAALAEVNSGMAVNMQNIVMLVIGTGVGGAVVINRQLVHGQHLLGGEFGMMLGQTDQRLSLVGTAVRMAQHYNQAFKTNYTGKEILQMAQNGDATAQKYALRLYDNLARAIFNLQFVVDPEAFIIGGGVSGNQDFIDNLNEAAQRLVQRVADIKLVPKIIPAYYHNDANLIGAALNFKIKKTVLI</sequence>
<dbReference type="GO" id="GO:0016301">
    <property type="term" value="F:kinase activity"/>
    <property type="evidence" value="ECO:0007669"/>
    <property type="project" value="UniProtKB-KW"/>
</dbReference>
<evidence type="ECO:0000313" key="2">
    <source>
        <dbReference type="EMBL" id="KRK91806.1"/>
    </source>
</evidence>
<evidence type="ECO:0000313" key="3">
    <source>
        <dbReference type="Proteomes" id="UP000051379"/>
    </source>
</evidence>
<keyword evidence="2" id="KW-0418">Kinase</keyword>
<dbReference type="Gene3D" id="3.30.420.40">
    <property type="match status" value="2"/>
</dbReference>
<accession>A0ABR5P5B2</accession>
<evidence type="ECO:0000256" key="1">
    <source>
        <dbReference type="ARBA" id="ARBA00006479"/>
    </source>
</evidence>
<reference evidence="2 3" key="1">
    <citation type="journal article" date="2015" name="Genome Announc.">
        <title>Expanding the biotechnology potential of lactobacilli through comparative genomics of 213 strains and associated genera.</title>
        <authorList>
            <person name="Sun Z."/>
            <person name="Harris H.M."/>
            <person name="McCann A."/>
            <person name="Guo C."/>
            <person name="Argimon S."/>
            <person name="Zhang W."/>
            <person name="Yang X."/>
            <person name="Jeffery I.B."/>
            <person name="Cooney J.C."/>
            <person name="Kagawa T.F."/>
            <person name="Liu W."/>
            <person name="Song Y."/>
            <person name="Salvetti E."/>
            <person name="Wrobel A."/>
            <person name="Rasinkangas P."/>
            <person name="Parkhill J."/>
            <person name="Rea M.C."/>
            <person name="O'Sullivan O."/>
            <person name="Ritari J."/>
            <person name="Douillard F.P."/>
            <person name="Paul Ross R."/>
            <person name="Yang R."/>
            <person name="Briner A.E."/>
            <person name="Felis G.E."/>
            <person name="de Vos W.M."/>
            <person name="Barrangou R."/>
            <person name="Klaenhammer T.R."/>
            <person name="Caufield P.W."/>
            <person name="Cui Y."/>
            <person name="Zhang H."/>
            <person name="O'Toole P.W."/>
        </authorList>
    </citation>
    <scope>NUCLEOTIDE SEQUENCE [LARGE SCALE GENOMIC DNA]</scope>
    <source>
        <strain evidence="2 3">JCM 17355</strain>
    </source>
</reference>
<gene>
    <name evidence="2" type="ORF">FC88_GL001020</name>
</gene>
<dbReference type="PANTHER" id="PTHR18964:SF170">
    <property type="entry name" value="SUGAR KINASE"/>
    <property type="match status" value="1"/>
</dbReference>
<keyword evidence="3" id="KW-1185">Reference proteome</keyword>
<dbReference type="Pfam" id="PF00480">
    <property type="entry name" value="ROK"/>
    <property type="match status" value="1"/>
</dbReference>
<organism evidence="2 3">
    <name type="scientific">Companilactobacillus futsaii JCM 17355</name>
    <dbReference type="NCBI Taxonomy" id="1423818"/>
    <lineage>
        <taxon>Bacteria</taxon>
        <taxon>Bacillati</taxon>
        <taxon>Bacillota</taxon>
        <taxon>Bacilli</taxon>
        <taxon>Lactobacillales</taxon>
        <taxon>Lactobacillaceae</taxon>
        <taxon>Companilactobacillus</taxon>
    </lineage>
</organism>
<dbReference type="SUPFAM" id="SSF53067">
    <property type="entry name" value="Actin-like ATPase domain"/>
    <property type="match status" value="1"/>
</dbReference>
<dbReference type="CDD" id="cd24152">
    <property type="entry name" value="ASKHA_NBD_ROK-like"/>
    <property type="match status" value="1"/>
</dbReference>
<comment type="caution">
    <text evidence="2">The sequence shown here is derived from an EMBL/GenBank/DDBJ whole genome shotgun (WGS) entry which is preliminary data.</text>
</comment>
<dbReference type="PANTHER" id="PTHR18964">
    <property type="entry name" value="ROK (REPRESSOR, ORF, KINASE) FAMILY"/>
    <property type="match status" value="1"/>
</dbReference>
<proteinExistence type="inferred from homology"/>
<dbReference type="EMBL" id="AZDO01000121">
    <property type="protein sequence ID" value="KRK91806.1"/>
    <property type="molecule type" value="Genomic_DNA"/>
</dbReference>
<dbReference type="InterPro" id="IPR043129">
    <property type="entry name" value="ATPase_NBD"/>
</dbReference>
<name>A0ABR5P5B2_9LACO</name>
<dbReference type="InterPro" id="IPR000600">
    <property type="entry name" value="ROK"/>
</dbReference>
<dbReference type="Proteomes" id="UP000051379">
    <property type="component" value="Unassembled WGS sequence"/>
</dbReference>
<keyword evidence="2" id="KW-0808">Transferase</keyword>
<comment type="similarity">
    <text evidence="1">Belongs to the ROK (NagC/XylR) family.</text>
</comment>